<comment type="similarity">
    <text evidence="1">Belongs to the universal stress protein A family.</text>
</comment>
<dbReference type="InterPro" id="IPR006016">
    <property type="entry name" value="UspA"/>
</dbReference>
<dbReference type="Pfam" id="PF00582">
    <property type="entry name" value="Usp"/>
    <property type="match status" value="1"/>
</dbReference>
<name>A0A1T5CR75_9FLAO</name>
<dbReference type="EMBL" id="FUYL01000007">
    <property type="protein sequence ID" value="SKB61670.1"/>
    <property type="molecule type" value="Genomic_DNA"/>
</dbReference>
<evidence type="ECO:0000313" key="3">
    <source>
        <dbReference type="EMBL" id="SKB61670.1"/>
    </source>
</evidence>
<dbReference type="STRING" id="561365.SAMN05660866_02380"/>
<dbReference type="AlphaFoldDB" id="A0A1T5CR75"/>
<feature type="domain" description="UspA" evidence="2">
    <location>
        <begin position="9"/>
        <end position="155"/>
    </location>
</feature>
<keyword evidence="4" id="KW-1185">Reference proteome</keyword>
<proteinExistence type="inferred from homology"/>
<dbReference type="Gene3D" id="3.40.50.12370">
    <property type="match status" value="1"/>
</dbReference>
<accession>A0A1T5CR75</accession>
<organism evidence="3 4">
    <name type="scientific">Maribacter arcticus</name>
    <dbReference type="NCBI Taxonomy" id="561365"/>
    <lineage>
        <taxon>Bacteria</taxon>
        <taxon>Pseudomonadati</taxon>
        <taxon>Bacteroidota</taxon>
        <taxon>Flavobacteriia</taxon>
        <taxon>Flavobacteriales</taxon>
        <taxon>Flavobacteriaceae</taxon>
        <taxon>Maribacter</taxon>
    </lineage>
</organism>
<evidence type="ECO:0000256" key="1">
    <source>
        <dbReference type="ARBA" id="ARBA00008791"/>
    </source>
</evidence>
<evidence type="ECO:0000259" key="2">
    <source>
        <dbReference type="Pfam" id="PF00582"/>
    </source>
</evidence>
<reference evidence="4" key="1">
    <citation type="submission" date="2017-02" db="EMBL/GenBank/DDBJ databases">
        <authorList>
            <person name="Varghese N."/>
            <person name="Submissions S."/>
        </authorList>
    </citation>
    <scope>NUCLEOTIDE SEQUENCE [LARGE SCALE GENOMIC DNA]</scope>
    <source>
        <strain evidence="4">DSM 23546</strain>
    </source>
</reference>
<gene>
    <name evidence="3" type="ORF">SAMN05660866_02380</name>
</gene>
<evidence type="ECO:0000313" key="4">
    <source>
        <dbReference type="Proteomes" id="UP000190339"/>
    </source>
</evidence>
<dbReference type="Proteomes" id="UP000190339">
    <property type="component" value="Unassembled WGS sequence"/>
</dbReference>
<dbReference type="SUPFAM" id="SSF52402">
    <property type="entry name" value="Adenine nucleotide alpha hydrolases-like"/>
    <property type="match status" value="2"/>
</dbReference>
<sequence length="287" mass="32593">MNNVTMLTMNKRILIPTDFSKNALNAIRYTIDLYAKLNCDFYFLNVYDFEKYTTNSLNIPAEGSAEFELAKAASEKNFVKLLDSIALHNENPKHNYYTKSTYGFLSDAIKKLIAEKDIELVAMGTKGATGSKGVLFGSNTVMAMEKIRECPVLAIPENISFQAPKEIVFPTDYKDSFKRAELNYLIEIGKMHNAEIAILHLNKKKELSETQLENQQLLKSILDEVNYNFYTLSESHLGKGIQTFVESRNSDMVAFINRKHLFFGSVFSRPLVKEIGYDSKVPILALH</sequence>
<protein>
    <submittedName>
        <fullName evidence="3">Nucleotide-binding universal stress protein, UspA family</fullName>
    </submittedName>
</protein>
<dbReference type="CDD" id="cd00293">
    <property type="entry name" value="USP-like"/>
    <property type="match status" value="1"/>
</dbReference>
<dbReference type="PANTHER" id="PTHR46268">
    <property type="entry name" value="STRESS RESPONSE PROTEIN NHAX"/>
    <property type="match status" value="1"/>
</dbReference>
<dbReference type="PANTHER" id="PTHR46268:SF6">
    <property type="entry name" value="UNIVERSAL STRESS PROTEIN UP12"/>
    <property type="match status" value="1"/>
</dbReference>